<dbReference type="Proteomes" id="UP000093561">
    <property type="component" value="Unassembled WGS sequence"/>
</dbReference>
<accession>A0AAF5Q3W8</accession>
<evidence type="ECO:0000313" key="1">
    <source>
        <dbReference type="Proteomes" id="UP000093561"/>
    </source>
</evidence>
<evidence type="ECO:0000313" key="2">
    <source>
        <dbReference type="WBParaSite" id="mrna-Wban_09791"/>
    </source>
</evidence>
<proteinExistence type="predicted"/>
<reference evidence="1" key="1">
    <citation type="submission" date="2015-03" db="EMBL/GenBank/DDBJ databases">
        <title>Wuchereria bancrofti Genome Sequencing Papua New Guinea Strain.</title>
        <authorList>
            <person name="Small S.T."/>
            <person name="Serre D."/>
            <person name="Zimmerman P.A."/>
        </authorList>
    </citation>
    <scope>NUCLEOTIDE SEQUENCE [LARGE SCALE GENOMIC DNA]</scope>
    <source>
        <strain evidence="1">pt0022</strain>
    </source>
</reference>
<organism evidence="1 2">
    <name type="scientific">Wuchereria bancrofti</name>
    <dbReference type="NCBI Taxonomy" id="6293"/>
    <lineage>
        <taxon>Eukaryota</taxon>
        <taxon>Metazoa</taxon>
        <taxon>Ecdysozoa</taxon>
        <taxon>Nematoda</taxon>
        <taxon>Chromadorea</taxon>
        <taxon>Rhabditida</taxon>
        <taxon>Spirurina</taxon>
        <taxon>Spiruromorpha</taxon>
        <taxon>Filarioidea</taxon>
        <taxon>Onchocercidae</taxon>
        <taxon>Wuchereria</taxon>
    </lineage>
</organism>
<sequence length="23" mass="2777">MDDMNVIIIKFTKMMIKFDKSNN</sequence>
<protein>
    <submittedName>
        <fullName evidence="2">Uncharacterized protein</fullName>
    </submittedName>
</protein>
<dbReference type="AlphaFoldDB" id="A0AAF5Q3W8"/>
<reference evidence="1" key="2">
    <citation type="journal article" date="2016" name="Mol. Ecol.">
        <title>Population genomics of the filarial nematode parasite Wuchereria bancrofti from mosquitoes.</title>
        <authorList>
            <person name="Small S.T."/>
            <person name="Reimer L.J."/>
            <person name="Tisch D.J."/>
            <person name="King C.L."/>
            <person name="Christensen B.M."/>
            <person name="Siba P.M."/>
            <person name="Kazura J.W."/>
            <person name="Serre D."/>
            <person name="Zimmerman P.A."/>
        </authorList>
    </citation>
    <scope>NUCLEOTIDE SEQUENCE</scope>
    <source>
        <strain evidence="1">pt0022</strain>
    </source>
</reference>
<name>A0AAF5Q3W8_WUCBA</name>
<dbReference type="WBParaSite" id="mrna-Wban_09791">
    <property type="protein sequence ID" value="mrna-Wban_09791"/>
    <property type="gene ID" value="Wban_09791"/>
</dbReference>
<reference evidence="2" key="3">
    <citation type="submission" date="2024-02" db="UniProtKB">
        <authorList>
            <consortium name="WormBaseParasite"/>
        </authorList>
    </citation>
    <scope>IDENTIFICATION</scope>
    <source>
        <strain evidence="2">pt0022</strain>
    </source>
</reference>